<keyword evidence="3" id="KW-1185">Reference proteome</keyword>
<gene>
    <name evidence="2" type="ORF">UCREL1_1804</name>
</gene>
<feature type="region of interest" description="Disordered" evidence="1">
    <location>
        <begin position="1"/>
        <end position="49"/>
    </location>
</feature>
<dbReference type="OMA" id="GHASAWR"/>
<proteinExistence type="predicted"/>
<dbReference type="AlphaFoldDB" id="M7TMP8"/>
<feature type="compositionally biased region" description="Polar residues" evidence="1">
    <location>
        <begin position="260"/>
        <end position="272"/>
    </location>
</feature>
<accession>M7TMP8</accession>
<feature type="compositionally biased region" description="Basic and acidic residues" evidence="1">
    <location>
        <begin position="110"/>
        <end position="119"/>
    </location>
</feature>
<feature type="compositionally biased region" description="Basic and acidic residues" evidence="1">
    <location>
        <begin position="75"/>
        <end position="91"/>
    </location>
</feature>
<feature type="compositionally biased region" description="Basic and acidic residues" evidence="1">
    <location>
        <begin position="168"/>
        <end position="189"/>
    </location>
</feature>
<feature type="compositionally biased region" description="Basic and acidic residues" evidence="1">
    <location>
        <begin position="510"/>
        <end position="524"/>
    </location>
</feature>
<feature type="region of interest" description="Disordered" evidence="1">
    <location>
        <begin position="75"/>
        <end position="361"/>
    </location>
</feature>
<dbReference type="Proteomes" id="UP000012174">
    <property type="component" value="Unassembled WGS sequence"/>
</dbReference>
<feature type="compositionally biased region" description="Basic and acidic residues" evidence="1">
    <location>
        <begin position="144"/>
        <end position="155"/>
    </location>
</feature>
<evidence type="ECO:0000313" key="2">
    <source>
        <dbReference type="EMBL" id="EMR71166.1"/>
    </source>
</evidence>
<feature type="region of interest" description="Disordered" evidence="1">
    <location>
        <begin position="496"/>
        <end position="632"/>
    </location>
</feature>
<dbReference type="HOGENOM" id="CLU_015328_0_0_1"/>
<reference evidence="3" key="1">
    <citation type="journal article" date="2013" name="Genome Announc.">
        <title>Draft genome sequence of the grapevine dieback fungus Eutypa lata UCR-EL1.</title>
        <authorList>
            <person name="Blanco-Ulate B."/>
            <person name="Rolshausen P.E."/>
            <person name="Cantu D."/>
        </authorList>
    </citation>
    <scope>NUCLEOTIDE SEQUENCE [LARGE SCALE GENOMIC DNA]</scope>
    <source>
        <strain evidence="3">UCR-EL1</strain>
    </source>
</reference>
<evidence type="ECO:0008006" key="4">
    <source>
        <dbReference type="Google" id="ProtNLM"/>
    </source>
</evidence>
<dbReference type="STRING" id="1287681.M7TMP8"/>
<feature type="region of interest" description="Disordered" evidence="1">
    <location>
        <begin position="388"/>
        <end position="410"/>
    </location>
</feature>
<feature type="compositionally biased region" description="Polar residues" evidence="1">
    <location>
        <begin position="23"/>
        <end position="46"/>
    </location>
</feature>
<organism evidence="2 3">
    <name type="scientific">Eutypa lata (strain UCR-EL1)</name>
    <name type="common">Grapevine dieback disease fungus</name>
    <name type="synonym">Eutypa armeniacae</name>
    <dbReference type="NCBI Taxonomy" id="1287681"/>
    <lineage>
        <taxon>Eukaryota</taxon>
        <taxon>Fungi</taxon>
        <taxon>Dikarya</taxon>
        <taxon>Ascomycota</taxon>
        <taxon>Pezizomycotina</taxon>
        <taxon>Sordariomycetes</taxon>
        <taxon>Xylariomycetidae</taxon>
        <taxon>Xylariales</taxon>
        <taxon>Diatrypaceae</taxon>
        <taxon>Eutypa</taxon>
    </lineage>
</organism>
<evidence type="ECO:0000256" key="1">
    <source>
        <dbReference type="SAM" id="MobiDB-lite"/>
    </source>
</evidence>
<dbReference type="KEGG" id="ela:UCREL1_1804"/>
<dbReference type="OrthoDB" id="5204833at2759"/>
<evidence type="ECO:0000313" key="3">
    <source>
        <dbReference type="Proteomes" id="UP000012174"/>
    </source>
</evidence>
<sequence length="632" mass="68283">MAPPSSGLRLGFVDIHPDEKSKAQPSGVTQSTPSKTPLPASASSFKFDSELELGPEAKNMMEKLRGETARIKAELAAKRERERSNETELHGRRIAQAKGKASRYSAVHMAEFKKMDSIENHPSAYRANPDRQTPFKAGIKRSQSRADLDEPDSARSSKVASSRPTPKATEKQGAEQESRIKRARQRFEDDASTARPVSRDGTAIPRPKSSGNDSTRGIPRSQTHASLMTPTKASLSRVNSAKTPTISLVRSPSKPELKSATGTPTHTGSQIPSKLRVEVSGLLRSTSKKGFGGLTKSHTTSNLLEARSVPTHVQTPGRFGRVKSILKRQISGNKTKTHGDTHDNPSPFKTPGPMITDKELPPIPLTTPGRKLIKHVEFTPQTKIAAAAETSPSPIKSGIPRSKTLSKLPTSHSKSSLTAIDAKTSEGEISYPDLSAYTKGLNGETEKPRDEIPALTSPNGFTFRVDHTIQSNNQPINGFGGAAGQASLRYVRDSNLFGSRMPGSFPRFPEAPKSEDIKGNKENADPQTTPTFHRGSKATEPGSLMKGIPHGMSNKKRSRATSDEEDEGAERGAKKQRKNSAEAPEGDALLAPRLVANHSPLKRPISGTPSPRKKGGLSLSRLNMLARPKVRK</sequence>
<dbReference type="EMBL" id="KB705691">
    <property type="protein sequence ID" value="EMR71166.1"/>
    <property type="molecule type" value="Genomic_DNA"/>
</dbReference>
<protein>
    <recommendedName>
        <fullName evidence="4">Erythromycin esterase protein</fullName>
    </recommendedName>
</protein>
<name>M7TMP8_EUTLA</name>
<dbReference type="eggNOG" id="ENOG502T00Q">
    <property type="taxonomic scope" value="Eukaryota"/>
</dbReference>
<feature type="compositionally biased region" description="Polar residues" evidence="1">
    <location>
        <begin position="209"/>
        <end position="250"/>
    </location>
</feature>